<dbReference type="SUPFAM" id="SSF52058">
    <property type="entry name" value="L domain-like"/>
    <property type="match status" value="2"/>
</dbReference>
<dbReference type="InterPro" id="IPR055414">
    <property type="entry name" value="LRR_R13L4/SHOC2-like"/>
</dbReference>
<keyword evidence="10" id="KW-0675">Receptor</keyword>
<dbReference type="InterPro" id="IPR013210">
    <property type="entry name" value="LRR_N_plant-typ"/>
</dbReference>
<evidence type="ECO:0000256" key="6">
    <source>
        <dbReference type="ARBA" id="ARBA00022729"/>
    </source>
</evidence>
<feature type="chain" id="PRO_5044300944" evidence="13">
    <location>
        <begin position="23"/>
        <end position="965"/>
    </location>
</feature>
<dbReference type="GO" id="GO:0005886">
    <property type="term" value="C:plasma membrane"/>
    <property type="evidence" value="ECO:0007669"/>
    <property type="project" value="UniProtKB-SubCell"/>
</dbReference>
<dbReference type="AlphaFoldDB" id="A0AB32VZM3"/>
<dbReference type="FunFam" id="3.80.10.10:FF:000111">
    <property type="entry name" value="LRR receptor-like serine/threonine-protein kinase ERECTA"/>
    <property type="match status" value="1"/>
</dbReference>
<dbReference type="InterPro" id="IPR046956">
    <property type="entry name" value="RLP23-like"/>
</dbReference>
<evidence type="ECO:0000256" key="7">
    <source>
        <dbReference type="ARBA" id="ARBA00022737"/>
    </source>
</evidence>
<feature type="signal peptide" evidence="13">
    <location>
        <begin position="1"/>
        <end position="22"/>
    </location>
</feature>
<dbReference type="InterPro" id="IPR003591">
    <property type="entry name" value="Leu-rich_rpt_typical-subtyp"/>
</dbReference>
<evidence type="ECO:0000313" key="16">
    <source>
        <dbReference type="Proteomes" id="UP000694886"/>
    </source>
</evidence>
<protein>
    <submittedName>
        <fullName evidence="17">Leucine-rich repeat receptor-like protein kinase PXL1</fullName>
    </submittedName>
</protein>
<keyword evidence="7" id="KW-0677">Repeat</keyword>
<keyword evidence="9 12" id="KW-0472">Membrane</keyword>
<accession>A0AB32VZM3</accession>
<keyword evidence="6 13" id="KW-0732">Signal</keyword>
<dbReference type="Gene3D" id="3.80.10.10">
    <property type="entry name" value="Ribonuclease Inhibitor"/>
    <property type="match status" value="4"/>
</dbReference>
<dbReference type="GeneID" id="18609726"/>
<dbReference type="InterPro" id="IPR032675">
    <property type="entry name" value="LRR_dom_sf"/>
</dbReference>
<keyword evidence="8 12" id="KW-1133">Transmembrane helix</keyword>
<gene>
    <name evidence="17" type="primary">LOC18609726</name>
</gene>
<dbReference type="PRINTS" id="PR00019">
    <property type="entry name" value="LEURICHRPT"/>
</dbReference>
<keyword evidence="5 12" id="KW-0812">Transmembrane</keyword>
<dbReference type="SMART" id="SM00369">
    <property type="entry name" value="LRR_TYP"/>
    <property type="match status" value="9"/>
</dbReference>
<evidence type="ECO:0000256" key="11">
    <source>
        <dbReference type="ARBA" id="ARBA00023180"/>
    </source>
</evidence>
<keyword evidence="4" id="KW-0433">Leucine-rich repeat</keyword>
<evidence type="ECO:0000259" key="14">
    <source>
        <dbReference type="Pfam" id="PF08263"/>
    </source>
</evidence>
<feature type="domain" description="Disease resistance R13L4/SHOC-2-like LRR" evidence="15">
    <location>
        <begin position="337"/>
        <end position="497"/>
    </location>
</feature>
<evidence type="ECO:0000259" key="15">
    <source>
        <dbReference type="Pfam" id="PF23598"/>
    </source>
</evidence>
<dbReference type="Pfam" id="PF08263">
    <property type="entry name" value="LRRNT_2"/>
    <property type="match status" value="1"/>
</dbReference>
<dbReference type="RefSeq" id="XP_017971764.1">
    <property type="nucleotide sequence ID" value="XM_018116275.1"/>
</dbReference>
<dbReference type="KEGG" id="tcc:18609726"/>
<evidence type="ECO:0000256" key="9">
    <source>
        <dbReference type="ARBA" id="ARBA00023136"/>
    </source>
</evidence>
<evidence type="ECO:0000256" key="8">
    <source>
        <dbReference type="ARBA" id="ARBA00022989"/>
    </source>
</evidence>
<evidence type="ECO:0000256" key="13">
    <source>
        <dbReference type="SAM" id="SignalP"/>
    </source>
</evidence>
<evidence type="ECO:0000256" key="2">
    <source>
        <dbReference type="ARBA" id="ARBA00009592"/>
    </source>
</evidence>
<dbReference type="PANTHER" id="PTHR48063">
    <property type="entry name" value="LRR RECEPTOR-LIKE KINASE"/>
    <property type="match status" value="1"/>
</dbReference>
<evidence type="ECO:0000256" key="4">
    <source>
        <dbReference type="ARBA" id="ARBA00022614"/>
    </source>
</evidence>
<dbReference type="Gramene" id="Tc02v2_t024130.1">
    <property type="protein sequence ID" value="Tc02v2_p024130.1"/>
    <property type="gene ID" value="Tc02v2_g024130"/>
</dbReference>
<keyword evidence="3" id="KW-1003">Cell membrane</keyword>
<dbReference type="SUPFAM" id="SSF52047">
    <property type="entry name" value="RNI-like"/>
    <property type="match status" value="1"/>
</dbReference>
<evidence type="ECO:0000256" key="10">
    <source>
        <dbReference type="ARBA" id="ARBA00023170"/>
    </source>
</evidence>
<evidence type="ECO:0000256" key="3">
    <source>
        <dbReference type="ARBA" id="ARBA00022475"/>
    </source>
</evidence>
<dbReference type="InterPro" id="IPR001611">
    <property type="entry name" value="Leu-rich_rpt"/>
</dbReference>
<feature type="domain" description="Leucine-rich repeat-containing N-terminal plant-type" evidence="14">
    <location>
        <begin position="40"/>
        <end position="76"/>
    </location>
</feature>
<reference evidence="17" key="2">
    <citation type="submission" date="2025-08" db="UniProtKB">
        <authorList>
            <consortium name="RefSeq"/>
        </authorList>
    </citation>
    <scope>IDENTIFICATION</scope>
</reference>
<evidence type="ECO:0000256" key="5">
    <source>
        <dbReference type="ARBA" id="ARBA00022692"/>
    </source>
</evidence>
<evidence type="ECO:0000256" key="12">
    <source>
        <dbReference type="SAM" id="Phobius"/>
    </source>
</evidence>
<dbReference type="FunFam" id="3.80.10.10:FF:000095">
    <property type="entry name" value="LRR receptor-like serine/threonine-protein kinase GSO1"/>
    <property type="match status" value="1"/>
</dbReference>
<name>A0AB32VZM3_THECC</name>
<comment type="similarity">
    <text evidence="2">Belongs to the RLP family.</text>
</comment>
<proteinExistence type="inferred from homology"/>
<dbReference type="PANTHER" id="PTHR48063:SF90">
    <property type="entry name" value="OS11G0565920 PROTEIN"/>
    <property type="match status" value="1"/>
</dbReference>
<feature type="domain" description="Disease resistance R13L4/SHOC-2-like LRR" evidence="15">
    <location>
        <begin position="116"/>
        <end position="322"/>
    </location>
</feature>
<dbReference type="Pfam" id="PF23598">
    <property type="entry name" value="LRR_14"/>
    <property type="match status" value="2"/>
</dbReference>
<dbReference type="Pfam" id="PF00560">
    <property type="entry name" value="LRR_1"/>
    <property type="match status" value="7"/>
</dbReference>
<keyword evidence="11" id="KW-0325">Glycoprotein</keyword>
<dbReference type="Proteomes" id="UP000694886">
    <property type="component" value="Chromosome 2"/>
</dbReference>
<dbReference type="FunFam" id="3.80.10.10:FF:000213">
    <property type="entry name" value="Tyrosine-sulfated glycopeptide receptor 1"/>
    <property type="match status" value="1"/>
</dbReference>
<evidence type="ECO:0000313" key="17">
    <source>
        <dbReference type="RefSeq" id="XP_017971764.1"/>
    </source>
</evidence>
<feature type="transmembrane region" description="Helical" evidence="12">
    <location>
        <begin position="903"/>
        <end position="926"/>
    </location>
</feature>
<organism evidence="16 17">
    <name type="scientific">Theobroma cacao</name>
    <name type="common">Cacao</name>
    <name type="synonym">Cocoa</name>
    <dbReference type="NCBI Taxonomy" id="3641"/>
    <lineage>
        <taxon>Eukaryota</taxon>
        <taxon>Viridiplantae</taxon>
        <taxon>Streptophyta</taxon>
        <taxon>Embryophyta</taxon>
        <taxon>Tracheophyta</taxon>
        <taxon>Spermatophyta</taxon>
        <taxon>Magnoliopsida</taxon>
        <taxon>eudicotyledons</taxon>
        <taxon>Gunneridae</taxon>
        <taxon>Pentapetalae</taxon>
        <taxon>rosids</taxon>
        <taxon>malvids</taxon>
        <taxon>Malvales</taxon>
        <taxon>Malvaceae</taxon>
        <taxon>Byttnerioideae</taxon>
        <taxon>Theobroma</taxon>
    </lineage>
</organism>
<reference evidence="16" key="1">
    <citation type="journal article" date="1997" name="Nucleic Acids Res.">
        <title>tRNAscan-SE: a program for improved detection of transfer RNA genes in genomic sequence.</title>
        <authorList>
            <person name="Lowe T.M."/>
            <person name="Eddy S.R."/>
        </authorList>
    </citation>
    <scope>NUCLEOTIDE SEQUENCE [LARGE SCALE GENOMIC DNA]</scope>
    <source>
        <strain evidence="16">r\B97-61/B2</strain>
    </source>
</reference>
<dbReference type="PROSITE" id="PS51450">
    <property type="entry name" value="LRR"/>
    <property type="match status" value="2"/>
</dbReference>
<evidence type="ECO:0000256" key="1">
    <source>
        <dbReference type="ARBA" id="ARBA00004251"/>
    </source>
</evidence>
<comment type="subcellular location">
    <subcellularLocation>
        <location evidence="1">Cell membrane</location>
        <topology evidence="1">Single-pass type I membrane protein</topology>
    </subcellularLocation>
</comment>
<sequence length="965" mass="106888">MASRNAPFQLLFIFFLFSKFYHFPILEATGSNSSVGCIEMERKALLKFKEGLIDPFGRLSSWVGKDCCNWAGVECDKQTAQVFALDLGPRYNCSSVQVSFPSPYLYCQLGGSLNPSLLNLTSLKYLDLSYNNFLGISIPNFIGSLKTLKSLNLHGANFSGMVPPQLGNLSNLVHLDLDTFSYPNYLWVSDLNWLSGLSSIQSLGLGGVNLSKATTNWLQAVNMLPSLLQLHMSGCQLFDLPQSLPFVNFSSLQALDLSYNEFRSSVPQWLFNLSNLKQLKLAGSNLTGPIPTVLSGNICKLRILDMSFNSIEGEITDFVGALSGCSNGSLETLDLSLNKLTGNVPDSLQLLRNLKSLKLSYNKLKGRLSDSLVSLRNLEELELSHNSLSGPLPKSMGNLSRLEILDLTFNMMSGTITQSIGKLTRLLRLGLYGNSVEGVITEFHLQNLTNLYDLSLSSVNKSLTFSLRHDWIPPFSLSYIAISDCQLGPTFPAWLRTQNRIIQITLSSVGISDTIPVWLWRLSPRIFWMDLSQNQLRGKLPDSIMFPFSVGAWINLGFNNLEGSIPLWRNVTNLSLRNNLFSGAIPWNIGLEMSVLENLDLSRNHLNGSIPPSINNMRNLEFLQSWNLKLSGNNLSGEVSTVLGYCKVLFALDLGENGFSGTIPESIVAYPTLVYLLNLRANKLTGTIPEQICNLSNLHILDLGHNNLSGSIPSCLGSLVRLKYLRGYFTGLTPTVRETSFFQHTELVIKGRISEFTKIITLVNTIDLSGNNLVGEIPEEITNLSTLGSLNLSWNQLIGNIPENIGKLRWLEVLDLSHNRLSGPIPPSISSMTLLNYLNLSYNNLSGQIPSSNQLQTMADPSIYQGNPRLCGPPLSANCSISGDGDGFPKDEDDEDDDGSKNLGMYISAVLGFVIGFWAVFGTLVIKKSVRRAYFRYLENMKDKLFVLIAVKLARLQRKMEVQRN</sequence>